<protein>
    <submittedName>
        <fullName evidence="2">ROK family protein</fullName>
    </submittedName>
</protein>
<dbReference type="InterPro" id="IPR043129">
    <property type="entry name" value="ATPase_NBD"/>
</dbReference>
<dbReference type="AlphaFoldDB" id="A0A940MEA9"/>
<keyword evidence="3" id="KW-1185">Reference proteome</keyword>
<dbReference type="Gene3D" id="3.30.420.40">
    <property type="match status" value="2"/>
</dbReference>
<sequence>MIHDDHIAFAPNIPGWEDLALPSLVAERFAAPRVAVGNDVKAAGLAEATWGALRGADPGVYLDLGTGIALAVVADGRVWAGAHGAAGEIGYLLRDRADRAGVASGRAPLEEHASGSGLARTAAAALGGTRTAAELLASADERVAAVVDEALDTLAVHVANVATTLDPARIAVGGGMTAAFARIRPALTRRLAEAVPYPPALVRARYAEDAALRGAVAPALA</sequence>
<accession>A0A940MEA9</accession>
<gene>
    <name evidence="2" type="ORF">JFN87_17560</name>
</gene>
<dbReference type="SUPFAM" id="SSF53067">
    <property type="entry name" value="Actin-like ATPase domain"/>
    <property type="match status" value="1"/>
</dbReference>
<dbReference type="Proteomes" id="UP000670475">
    <property type="component" value="Unassembled WGS sequence"/>
</dbReference>
<dbReference type="PANTHER" id="PTHR18964">
    <property type="entry name" value="ROK (REPRESSOR, ORF, KINASE) FAMILY"/>
    <property type="match status" value="1"/>
</dbReference>
<evidence type="ECO:0000313" key="2">
    <source>
        <dbReference type="EMBL" id="MBP0459298.1"/>
    </source>
</evidence>
<comment type="caution">
    <text evidence="2">The sequence shown here is derived from an EMBL/GenBank/DDBJ whole genome shotgun (WGS) entry which is preliminary data.</text>
</comment>
<name>A0A940MEA9_9ACTN</name>
<dbReference type="InterPro" id="IPR000600">
    <property type="entry name" value="ROK"/>
</dbReference>
<comment type="similarity">
    <text evidence="1">Belongs to the ROK (NagC/XylR) family.</text>
</comment>
<evidence type="ECO:0000313" key="3">
    <source>
        <dbReference type="Proteomes" id="UP000670475"/>
    </source>
</evidence>
<proteinExistence type="inferred from homology"/>
<dbReference type="PANTHER" id="PTHR18964:SF149">
    <property type="entry name" value="BIFUNCTIONAL UDP-N-ACETYLGLUCOSAMINE 2-EPIMERASE_N-ACETYLMANNOSAMINE KINASE"/>
    <property type="match status" value="1"/>
</dbReference>
<reference evidence="2" key="1">
    <citation type="submission" date="2021-03" db="EMBL/GenBank/DDBJ databases">
        <title>Whole genome sequence of Streptomyces bomunensis MMS17-BM035.</title>
        <authorList>
            <person name="Lee J.H."/>
        </authorList>
    </citation>
    <scope>NUCLEOTIDE SEQUENCE</scope>
    <source>
        <strain evidence="2">MMS17-BM035</strain>
    </source>
</reference>
<dbReference type="EMBL" id="JAGIQL010000067">
    <property type="protein sequence ID" value="MBP0459298.1"/>
    <property type="molecule type" value="Genomic_DNA"/>
</dbReference>
<evidence type="ECO:0000256" key="1">
    <source>
        <dbReference type="ARBA" id="ARBA00006479"/>
    </source>
</evidence>
<dbReference type="RefSeq" id="WP_209341033.1">
    <property type="nucleotide sequence ID" value="NZ_JAGIQL010000067.1"/>
</dbReference>
<organism evidence="2 3">
    <name type="scientific">Streptomyces montanisoli</name>
    <dbReference type="NCBI Taxonomy" id="2798581"/>
    <lineage>
        <taxon>Bacteria</taxon>
        <taxon>Bacillati</taxon>
        <taxon>Actinomycetota</taxon>
        <taxon>Actinomycetes</taxon>
        <taxon>Kitasatosporales</taxon>
        <taxon>Streptomycetaceae</taxon>
        <taxon>Streptomyces</taxon>
    </lineage>
</organism>
<dbReference type="Pfam" id="PF00480">
    <property type="entry name" value="ROK"/>
    <property type="match status" value="1"/>
</dbReference>